<dbReference type="AlphaFoldDB" id="A0A4R3MZF4"/>
<dbReference type="RefSeq" id="WP_132977541.1">
    <property type="nucleotide sequence ID" value="NZ_SMAO01000006.1"/>
</dbReference>
<feature type="domain" description="Phasin" evidence="1">
    <location>
        <begin position="27"/>
        <end position="125"/>
    </location>
</feature>
<comment type="caution">
    <text evidence="2">The sequence shown here is derived from an EMBL/GenBank/DDBJ whole genome shotgun (WGS) entry which is preliminary data.</text>
</comment>
<evidence type="ECO:0000259" key="1">
    <source>
        <dbReference type="Pfam" id="PF09361"/>
    </source>
</evidence>
<accession>A0A4R3MZF4</accession>
<organism evidence="2 3">
    <name type="scientific">Thiobaca trueperi</name>
    <dbReference type="NCBI Taxonomy" id="127458"/>
    <lineage>
        <taxon>Bacteria</taxon>
        <taxon>Pseudomonadati</taxon>
        <taxon>Pseudomonadota</taxon>
        <taxon>Gammaproteobacteria</taxon>
        <taxon>Chromatiales</taxon>
        <taxon>Chromatiaceae</taxon>
        <taxon>Thiobaca</taxon>
    </lineage>
</organism>
<name>A0A4R3MZF4_9GAMM</name>
<dbReference type="EMBL" id="SMAO01000006">
    <property type="protein sequence ID" value="TCT20133.1"/>
    <property type="molecule type" value="Genomic_DNA"/>
</dbReference>
<protein>
    <submittedName>
        <fullName evidence="2">Phasin family protein</fullName>
    </submittedName>
</protein>
<sequence>MSDNKTPFADFDSLFKQMQIPGLDMDAMMAAYRKNVEAVAAATQAVNEGMQALIRRQAEIIKDSLEQMRVATAELSSAKDSKELTDRQAEIARQAFEKASANMKELAEMMTKSNADSLKIIQARMNTGLTELQDMMNKTIKN</sequence>
<evidence type="ECO:0000313" key="2">
    <source>
        <dbReference type="EMBL" id="TCT20133.1"/>
    </source>
</evidence>
<dbReference type="InterPro" id="IPR018968">
    <property type="entry name" value="Phasin"/>
</dbReference>
<gene>
    <name evidence="2" type="ORF">EDC35_10660</name>
</gene>
<dbReference type="InterPro" id="IPR010127">
    <property type="entry name" value="Phasin_subfam-1"/>
</dbReference>
<dbReference type="OrthoDB" id="9812006at2"/>
<reference evidence="2 3" key="1">
    <citation type="submission" date="2019-03" db="EMBL/GenBank/DDBJ databases">
        <title>Genomic Encyclopedia of Type Strains, Phase IV (KMG-IV): sequencing the most valuable type-strain genomes for metagenomic binning, comparative biology and taxonomic classification.</title>
        <authorList>
            <person name="Goeker M."/>
        </authorList>
    </citation>
    <scope>NUCLEOTIDE SEQUENCE [LARGE SCALE GENOMIC DNA]</scope>
    <source>
        <strain evidence="2 3">DSM 13587</strain>
    </source>
</reference>
<dbReference type="Pfam" id="PF09361">
    <property type="entry name" value="Phasin_2"/>
    <property type="match status" value="1"/>
</dbReference>
<evidence type="ECO:0000313" key="3">
    <source>
        <dbReference type="Proteomes" id="UP000295717"/>
    </source>
</evidence>
<keyword evidence="3" id="KW-1185">Reference proteome</keyword>
<proteinExistence type="predicted"/>
<dbReference type="Proteomes" id="UP000295717">
    <property type="component" value="Unassembled WGS sequence"/>
</dbReference>
<dbReference type="NCBIfam" id="TIGR01841">
    <property type="entry name" value="phasin"/>
    <property type="match status" value="1"/>
</dbReference>